<dbReference type="EMBL" id="CAJNOR010005679">
    <property type="protein sequence ID" value="CAF1572272.1"/>
    <property type="molecule type" value="Genomic_DNA"/>
</dbReference>
<dbReference type="AlphaFoldDB" id="A0A815YNH9"/>
<name>A0A815YNH9_ADIRI</name>
<keyword evidence="1" id="KW-1133">Transmembrane helix</keyword>
<keyword evidence="3" id="KW-1185">Reference proteome</keyword>
<protein>
    <submittedName>
        <fullName evidence="2">Uncharacterized protein</fullName>
    </submittedName>
</protein>
<accession>A0A815YNH9</accession>
<keyword evidence="1" id="KW-0472">Membrane</keyword>
<reference evidence="2" key="1">
    <citation type="submission" date="2021-02" db="EMBL/GenBank/DDBJ databases">
        <authorList>
            <person name="Nowell W R."/>
        </authorList>
    </citation>
    <scope>NUCLEOTIDE SEQUENCE</scope>
</reference>
<organism evidence="2 3">
    <name type="scientific">Adineta ricciae</name>
    <name type="common">Rotifer</name>
    <dbReference type="NCBI Taxonomy" id="249248"/>
    <lineage>
        <taxon>Eukaryota</taxon>
        <taxon>Metazoa</taxon>
        <taxon>Spiralia</taxon>
        <taxon>Gnathifera</taxon>
        <taxon>Rotifera</taxon>
        <taxon>Eurotatoria</taxon>
        <taxon>Bdelloidea</taxon>
        <taxon>Adinetida</taxon>
        <taxon>Adinetidae</taxon>
        <taxon>Adineta</taxon>
    </lineage>
</organism>
<proteinExistence type="predicted"/>
<comment type="caution">
    <text evidence="2">The sequence shown here is derived from an EMBL/GenBank/DDBJ whole genome shotgun (WGS) entry which is preliminary data.</text>
</comment>
<gene>
    <name evidence="2" type="ORF">XAT740_LOCUS44596</name>
</gene>
<evidence type="ECO:0000313" key="2">
    <source>
        <dbReference type="EMBL" id="CAF1572272.1"/>
    </source>
</evidence>
<keyword evidence="1" id="KW-0812">Transmembrane</keyword>
<feature type="non-terminal residue" evidence="2">
    <location>
        <position position="1"/>
    </location>
</feature>
<feature type="transmembrane region" description="Helical" evidence="1">
    <location>
        <begin position="105"/>
        <end position="130"/>
    </location>
</feature>
<dbReference type="Proteomes" id="UP000663828">
    <property type="component" value="Unassembled WGS sequence"/>
</dbReference>
<sequence>SNLNSTHFSNVSAPRSISLSHTTNTIIKSQQKNIHHERQQISSVCDDQDENSVGGFGRSDSHLWLNRTCRITPWNSHELFNDDFKIDFDGRYKNQRKKRIIPGKVLCKLALCIFCSLLIMAGVVGIILYATNQPKSKQNQSLHTDDVDRTLHFIATDEATTQQSPCTIGAITCSSPILSWNKTGICTQSAPSYRYFSCCHRAISTQLTIEFQLIEEVGPWHIDDVSIMQNNGELLINGGFESNLTGWTVISSANISITPLAYSSVSAAHSGSAYLYSMAALTSDYIKQTVNVAQNQDVNVSFWWYDEGGVAGSTEKCEGYVTLTP</sequence>
<evidence type="ECO:0000313" key="3">
    <source>
        <dbReference type="Proteomes" id="UP000663828"/>
    </source>
</evidence>
<evidence type="ECO:0000256" key="1">
    <source>
        <dbReference type="SAM" id="Phobius"/>
    </source>
</evidence>
<dbReference type="Gene3D" id="2.60.120.260">
    <property type="entry name" value="Galactose-binding domain-like"/>
    <property type="match status" value="1"/>
</dbReference>